<keyword evidence="5" id="KW-1017">Isopeptide bond</keyword>
<dbReference type="GO" id="GO:0001725">
    <property type="term" value="C:stress fiber"/>
    <property type="evidence" value="ECO:0007669"/>
    <property type="project" value="UniProtKB-SubCell"/>
</dbReference>
<keyword evidence="4" id="KW-0963">Cytoplasm</keyword>
<evidence type="ECO:0000256" key="7">
    <source>
        <dbReference type="ARBA" id="ARBA00022843"/>
    </source>
</evidence>
<dbReference type="Proteomes" id="UP000015241">
    <property type="component" value="Unassembled WGS sequence"/>
</dbReference>
<dbReference type="Pfam" id="PF05502">
    <property type="entry name" value="Dynactin_p62"/>
    <property type="match status" value="2"/>
</dbReference>
<keyword evidence="16" id="KW-1185">Reference proteome</keyword>
<evidence type="ECO:0000256" key="1">
    <source>
        <dbReference type="ARBA" id="ARBA00004300"/>
    </source>
</evidence>
<evidence type="ECO:0000256" key="13">
    <source>
        <dbReference type="ARBA" id="ARBA00093507"/>
    </source>
</evidence>
<organism evidence="15 16">
    <name type="scientific">Fomitopsis schrenkii</name>
    <name type="common">Brown rot fungus</name>
    <dbReference type="NCBI Taxonomy" id="2126942"/>
    <lineage>
        <taxon>Eukaryota</taxon>
        <taxon>Fungi</taxon>
        <taxon>Dikarya</taxon>
        <taxon>Basidiomycota</taxon>
        <taxon>Agaricomycotina</taxon>
        <taxon>Agaricomycetes</taxon>
        <taxon>Polyporales</taxon>
        <taxon>Fomitopsis</taxon>
    </lineage>
</organism>
<evidence type="ECO:0000256" key="8">
    <source>
        <dbReference type="ARBA" id="ARBA00022990"/>
    </source>
</evidence>
<evidence type="ECO:0000256" key="3">
    <source>
        <dbReference type="ARBA" id="ARBA00004657"/>
    </source>
</evidence>
<evidence type="ECO:0000256" key="5">
    <source>
        <dbReference type="ARBA" id="ARBA00022499"/>
    </source>
</evidence>
<comment type="subunit">
    <text evidence="13">Subunit of dynactin, a multiprotein complex part of a tripartite complex with dynein and a adapter, such as BICDL1, BICD2 or HOOK3. The dynactin complex is built around ACTR1A/ACTB filament and consists of an actin-related filament composed of a shoulder domain, a pointed end and a barbed end. Its length is defined by its flexible shoulder domain. The soulder is composed of 2 DCTN1 subunits, 4 DCTN2 and 2 DCTN3. The 4 DCNT2 (via N-terminus) bind the ACTR1A filament and act as molecular rulers to determine the length. The pointed end is important for binding dynein-dynactin cargo adapters. Consists of 4 subunits: ACTR10, DCNT4, DCTN5 and DCTN6. The barbed end is composed of a CAPZA1:CAPZB heterodimers, which binds ACTR1A/ACTB filament and dynactin and stabilizes dynactin. Interacts with ATP7B, but not ATP7A, in a copper-dependent manner. Interacts with ANK2; this interaction is required for localization at costameres. Interacts with N4BP2L1.</text>
</comment>
<proteinExistence type="inferred from homology"/>
<keyword evidence="9" id="KW-0175">Coiled coil</keyword>
<evidence type="ECO:0000256" key="11">
    <source>
        <dbReference type="ARBA" id="ARBA00034776"/>
    </source>
</evidence>
<dbReference type="STRING" id="743788.S8DWL0"/>
<evidence type="ECO:0000256" key="10">
    <source>
        <dbReference type="ARBA" id="ARBA00023212"/>
    </source>
</evidence>
<evidence type="ECO:0000313" key="15">
    <source>
        <dbReference type="EMBL" id="EPS97516.1"/>
    </source>
</evidence>
<keyword evidence="6" id="KW-0597">Phosphoprotein</keyword>
<name>S8DWL0_FOMSC</name>
<dbReference type="PANTHER" id="PTHR13034:SF2">
    <property type="entry name" value="DYNACTIN SUBUNIT 4"/>
    <property type="match status" value="1"/>
</dbReference>
<reference evidence="15 16" key="1">
    <citation type="journal article" date="2012" name="Science">
        <title>The Paleozoic origin of enzymatic lignin decomposition reconstructed from 31 fungal genomes.</title>
        <authorList>
            <person name="Floudas D."/>
            <person name="Binder M."/>
            <person name="Riley R."/>
            <person name="Barry K."/>
            <person name="Blanchette R.A."/>
            <person name="Henrissat B."/>
            <person name="Martinez A.T."/>
            <person name="Otillar R."/>
            <person name="Spatafora J.W."/>
            <person name="Yadav J.S."/>
            <person name="Aerts A."/>
            <person name="Benoit I."/>
            <person name="Boyd A."/>
            <person name="Carlson A."/>
            <person name="Copeland A."/>
            <person name="Coutinho P.M."/>
            <person name="de Vries R.P."/>
            <person name="Ferreira P."/>
            <person name="Findley K."/>
            <person name="Foster B."/>
            <person name="Gaskell J."/>
            <person name="Glotzer D."/>
            <person name="Gorecki P."/>
            <person name="Heitman J."/>
            <person name="Hesse C."/>
            <person name="Hori C."/>
            <person name="Igarashi K."/>
            <person name="Jurgens J.A."/>
            <person name="Kallen N."/>
            <person name="Kersten P."/>
            <person name="Kohler A."/>
            <person name="Kuees U."/>
            <person name="Kumar T.K.A."/>
            <person name="Kuo A."/>
            <person name="LaButti K."/>
            <person name="Larrondo L.F."/>
            <person name="Lindquist E."/>
            <person name="Ling A."/>
            <person name="Lombard V."/>
            <person name="Lucas S."/>
            <person name="Lundell T."/>
            <person name="Martin R."/>
            <person name="McLaughlin D.J."/>
            <person name="Morgenstern I."/>
            <person name="Morin E."/>
            <person name="Murat C."/>
            <person name="Nagy L.G."/>
            <person name="Nolan M."/>
            <person name="Ohm R.A."/>
            <person name="Patyshakuliyeva A."/>
            <person name="Rokas A."/>
            <person name="Ruiz-Duenas F.J."/>
            <person name="Sabat G."/>
            <person name="Salamov A."/>
            <person name="Samejima M."/>
            <person name="Schmutz J."/>
            <person name="Slot J.C."/>
            <person name="St John F."/>
            <person name="Stenlid J."/>
            <person name="Sun H."/>
            <person name="Sun S."/>
            <person name="Syed K."/>
            <person name="Tsang A."/>
            <person name="Wiebenga A."/>
            <person name="Young D."/>
            <person name="Pisabarro A."/>
            <person name="Eastwood D.C."/>
            <person name="Martin F."/>
            <person name="Cullen D."/>
            <person name="Grigoriev I.V."/>
            <person name="Hibbett D.S."/>
        </authorList>
    </citation>
    <scope>NUCLEOTIDE SEQUENCE</scope>
    <source>
        <strain evidence="16">FP-58527</strain>
    </source>
</reference>
<evidence type="ECO:0000256" key="14">
    <source>
        <dbReference type="SAM" id="MobiDB-lite"/>
    </source>
</evidence>
<evidence type="ECO:0000256" key="6">
    <source>
        <dbReference type="ARBA" id="ARBA00022553"/>
    </source>
</evidence>
<dbReference type="HOGENOM" id="CLU_023311_0_0_1"/>
<evidence type="ECO:0000313" key="16">
    <source>
        <dbReference type="Proteomes" id="UP000015241"/>
    </source>
</evidence>
<evidence type="ECO:0000256" key="2">
    <source>
        <dbReference type="ARBA" id="ARBA00004529"/>
    </source>
</evidence>
<dbReference type="GO" id="GO:0005869">
    <property type="term" value="C:dynactin complex"/>
    <property type="evidence" value="ECO:0007669"/>
    <property type="project" value="InterPro"/>
</dbReference>
<keyword evidence="10" id="KW-0206">Cytoskeleton</keyword>
<dbReference type="EMBL" id="KE504175">
    <property type="protein sequence ID" value="EPS97516.1"/>
    <property type="molecule type" value="Genomic_DNA"/>
</dbReference>
<keyword evidence="8" id="KW-0007">Acetylation</keyword>
<protein>
    <recommendedName>
        <fullName evidence="12">Dynactin subunit 4</fullName>
    </recommendedName>
</protein>
<keyword evidence="7" id="KW-0832">Ubl conjugation</keyword>
<sequence>MVEVSGYYCPNCLFEVPSASVRAEKNRCARNCFLCPNCRNTLTVVPSDPPNDGLDRSSPIVSTSLGEPPFFLYCNHCRWDSAEVGITFEKPTGLAAQLQKFEDSAPEALEFDRLKEHFEPFLPAASSALARDIPGVGKYNPLSRSRSGRDKGAHKADIPDYKARVEAALGAGGGEPDVEFMRHLETVSEVAAVEQRWANSWVSSLHMSDLKPLRIPLQAKKSKRCPSCRHILIKPEQKAQSVRYKIKLVAANYLPAITASLPHVRAALEMMKRSSALNRSTAQPDDQSAAASTLIAGKTYSFHLSFTNPLYDPIQVRLKKAQALPVPASGSEATGEKAKRPPFQVNLPSAAFPIAAFAEAWEYEDDEDMFGLDDDDDLDGIGRLQKEPRGAKTRAVGVVEKRANVTVVAGEVILTKEARGSVKFNMLVSYTYRSDDPDPAEGNETGTPSRHAANKQPEMKNFSFYTVVDLGPIVPREETRHDTDI</sequence>
<dbReference type="InterPro" id="IPR008603">
    <property type="entry name" value="DCTN4"/>
</dbReference>
<gene>
    <name evidence="15" type="ORF">FOMPIDRAFT_1024996</name>
</gene>
<dbReference type="PANTHER" id="PTHR13034">
    <property type="entry name" value="DYNACTIN P62 SUBUNIT"/>
    <property type="match status" value="1"/>
</dbReference>
<accession>S8DWL0</accession>
<comment type="similarity">
    <text evidence="11">Belongs to the dynactin subunit 4 family.</text>
</comment>
<dbReference type="InParanoid" id="S8DWL0"/>
<comment type="subcellular location">
    <subcellularLocation>
        <location evidence="1">Cytoplasm</location>
        <location evidence="1">Cytoskeleton</location>
        <location evidence="1">Microtubule organizing center</location>
        <location evidence="1">Centrosome</location>
    </subcellularLocation>
    <subcellularLocation>
        <location evidence="2">Cytoplasm</location>
        <location evidence="2">Cytoskeleton</location>
        <location evidence="2">Stress fiber</location>
    </subcellularLocation>
    <subcellularLocation>
        <location evidence="3">Cytoplasm</location>
        <location evidence="3">Myofibril</location>
    </subcellularLocation>
</comment>
<evidence type="ECO:0000256" key="12">
    <source>
        <dbReference type="ARBA" id="ARBA00034864"/>
    </source>
</evidence>
<feature type="region of interest" description="Disordered" evidence="14">
    <location>
        <begin position="433"/>
        <end position="458"/>
    </location>
</feature>
<dbReference type="OrthoDB" id="283815at2759"/>
<evidence type="ECO:0000256" key="4">
    <source>
        <dbReference type="ARBA" id="ARBA00022490"/>
    </source>
</evidence>
<evidence type="ECO:0000256" key="9">
    <source>
        <dbReference type="ARBA" id="ARBA00023054"/>
    </source>
</evidence>
<dbReference type="eggNOG" id="KOG3896">
    <property type="taxonomic scope" value="Eukaryota"/>
</dbReference>
<dbReference type="AlphaFoldDB" id="S8DWL0"/>